<feature type="signal peptide" evidence="2">
    <location>
        <begin position="1"/>
        <end position="25"/>
    </location>
</feature>
<keyword evidence="4" id="KW-1185">Reference proteome</keyword>
<evidence type="ECO:0008006" key="5">
    <source>
        <dbReference type="Google" id="ProtNLM"/>
    </source>
</evidence>
<dbReference type="EMBL" id="JBHULR010000005">
    <property type="protein sequence ID" value="MFD2548560.1"/>
    <property type="molecule type" value="Genomic_DNA"/>
</dbReference>
<reference evidence="4" key="1">
    <citation type="journal article" date="2019" name="Int. J. Syst. Evol. Microbiol.">
        <title>The Global Catalogue of Microorganisms (GCM) 10K type strain sequencing project: providing services to taxonomists for standard genome sequencing and annotation.</title>
        <authorList>
            <consortium name="The Broad Institute Genomics Platform"/>
            <consortium name="The Broad Institute Genome Sequencing Center for Infectious Disease"/>
            <person name="Wu L."/>
            <person name="Ma J."/>
        </authorList>
    </citation>
    <scope>NUCLEOTIDE SEQUENCE [LARGE SCALE GENOMIC DNA]</scope>
    <source>
        <strain evidence="4">KCTC 42662</strain>
    </source>
</reference>
<evidence type="ECO:0000313" key="4">
    <source>
        <dbReference type="Proteomes" id="UP001597545"/>
    </source>
</evidence>
<dbReference type="Proteomes" id="UP001597545">
    <property type="component" value="Unassembled WGS sequence"/>
</dbReference>
<dbReference type="RefSeq" id="WP_380904451.1">
    <property type="nucleotide sequence ID" value="NZ_JBHUEG010000004.1"/>
</dbReference>
<protein>
    <recommendedName>
        <fullName evidence="5">Lipocalin-like domain-containing protein</fullName>
    </recommendedName>
</protein>
<keyword evidence="2" id="KW-0732">Signal</keyword>
<comment type="caution">
    <text evidence="3">The sequence shown here is derived from an EMBL/GenBank/DDBJ whole genome shotgun (WGS) entry which is preliminary data.</text>
</comment>
<sequence length="188" mass="20316">MRKHILSVCTLFALVMLLASCGAQKKSGMGTNSSGSTSAGTDGPSASQWRSGLKGKWVLNSVDREDIPAAYTIKNIFDEAPVDCFLGSVWTLPGGNYRGNITFNAAGTLCADGAVRTIVWSVYDSKANDQHPQFQFKKIYSGEKAANVTSGYRLNLSYSDGQSLVMRMPIPLDNGTGNLVFNFTRVQE</sequence>
<feature type="chain" id="PRO_5045890818" description="Lipocalin-like domain-containing protein" evidence="2">
    <location>
        <begin position="26"/>
        <end position="188"/>
    </location>
</feature>
<dbReference type="PROSITE" id="PS51257">
    <property type="entry name" value="PROKAR_LIPOPROTEIN"/>
    <property type="match status" value="1"/>
</dbReference>
<name>A0ABW5KKT5_9SPHI</name>
<gene>
    <name evidence="3" type="ORF">ACFSR5_12980</name>
</gene>
<evidence type="ECO:0000256" key="1">
    <source>
        <dbReference type="SAM" id="MobiDB-lite"/>
    </source>
</evidence>
<evidence type="ECO:0000256" key="2">
    <source>
        <dbReference type="SAM" id="SignalP"/>
    </source>
</evidence>
<organism evidence="3 4">
    <name type="scientific">Sphingobacterium suaedae</name>
    <dbReference type="NCBI Taxonomy" id="1686402"/>
    <lineage>
        <taxon>Bacteria</taxon>
        <taxon>Pseudomonadati</taxon>
        <taxon>Bacteroidota</taxon>
        <taxon>Sphingobacteriia</taxon>
        <taxon>Sphingobacteriales</taxon>
        <taxon>Sphingobacteriaceae</taxon>
        <taxon>Sphingobacterium</taxon>
    </lineage>
</organism>
<proteinExistence type="predicted"/>
<feature type="region of interest" description="Disordered" evidence="1">
    <location>
        <begin position="25"/>
        <end position="50"/>
    </location>
</feature>
<evidence type="ECO:0000313" key="3">
    <source>
        <dbReference type="EMBL" id="MFD2548560.1"/>
    </source>
</evidence>
<feature type="compositionally biased region" description="Low complexity" evidence="1">
    <location>
        <begin position="27"/>
        <end position="47"/>
    </location>
</feature>
<accession>A0ABW5KKT5</accession>